<dbReference type="InterPro" id="IPR002156">
    <property type="entry name" value="RNaseH_domain"/>
</dbReference>
<keyword evidence="3" id="KW-1185">Reference proteome</keyword>
<accession>A0AAV2DBY7</accession>
<dbReference type="GO" id="GO:0003676">
    <property type="term" value="F:nucleic acid binding"/>
    <property type="evidence" value="ECO:0007669"/>
    <property type="project" value="InterPro"/>
</dbReference>
<dbReference type="CDD" id="cd09279">
    <property type="entry name" value="RNase_HI_like"/>
    <property type="match status" value="1"/>
</dbReference>
<feature type="domain" description="RNase H type-1" evidence="1">
    <location>
        <begin position="56"/>
        <end position="172"/>
    </location>
</feature>
<protein>
    <recommendedName>
        <fullName evidence="1">RNase H type-1 domain-containing protein</fullName>
    </recommendedName>
</protein>
<dbReference type="InterPro" id="IPR012337">
    <property type="entry name" value="RNaseH-like_sf"/>
</dbReference>
<dbReference type="SUPFAM" id="SSF53098">
    <property type="entry name" value="Ribonuclease H-like"/>
    <property type="match status" value="1"/>
</dbReference>
<dbReference type="PANTHER" id="PTHR48475">
    <property type="entry name" value="RIBONUCLEASE H"/>
    <property type="match status" value="1"/>
</dbReference>
<organism evidence="2 3">
    <name type="scientific">Linum trigynum</name>
    <dbReference type="NCBI Taxonomy" id="586398"/>
    <lineage>
        <taxon>Eukaryota</taxon>
        <taxon>Viridiplantae</taxon>
        <taxon>Streptophyta</taxon>
        <taxon>Embryophyta</taxon>
        <taxon>Tracheophyta</taxon>
        <taxon>Spermatophyta</taxon>
        <taxon>Magnoliopsida</taxon>
        <taxon>eudicotyledons</taxon>
        <taxon>Gunneridae</taxon>
        <taxon>Pentapetalae</taxon>
        <taxon>rosids</taxon>
        <taxon>fabids</taxon>
        <taxon>Malpighiales</taxon>
        <taxon>Linaceae</taxon>
        <taxon>Linum</taxon>
    </lineage>
</organism>
<gene>
    <name evidence="2" type="ORF">LTRI10_LOCUS13140</name>
</gene>
<dbReference type="PANTHER" id="PTHR48475:SF2">
    <property type="entry name" value="RIBONUCLEASE H"/>
    <property type="match status" value="1"/>
</dbReference>
<reference evidence="2 3" key="1">
    <citation type="submission" date="2024-04" db="EMBL/GenBank/DDBJ databases">
        <authorList>
            <person name="Fracassetti M."/>
        </authorList>
    </citation>
    <scope>NUCLEOTIDE SEQUENCE [LARGE SCALE GENOMIC DNA]</scope>
</reference>
<sequence>MEVSGRMTKWEVELSEYDIQYASRPAIKAQILTDFITEGVTLSDKSDGVWEVYVDGAASQHGVGAGVVRKMPAGAILKIAICFKILKTNNASKYEVLLAGLTAARHLSARAVRILSDSAIAVNQLNGIFDAEKDRLALYIEHVKAREAQFKIVTYIQIPREENMHADALSKLATATDFDATRMVSVQKEDQDTPHIVNTTQGEEGDWQTPIITFLINGAVPKDAKEAWALRQKAARCTLIDGTLHRRSHSGAYLKCVGPDEAQLIVRDIHEGICVMHCGARSMERTILLQGYYWP</sequence>
<dbReference type="Pfam" id="PF13456">
    <property type="entry name" value="RVT_3"/>
    <property type="match status" value="1"/>
</dbReference>
<dbReference type="EMBL" id="OZ034815">
    <property type="protein sequence ID" value="CAL1371055.1"/>
    <property type="molecule type" value="Genomic_DNA"/>
</dbReference>
<proteinExistence type="predicted"/>
<evidence type="ECO:0000259" key="1">
    <source>
        <dbReference type="Pfam" id="PF13456"/>
    </source>
</evidence>
<evidence type="ECO:0000313" key="3">
    <source>
        <dbReference type="Proteomes" id="UP001497516"/>
    </source>
</evidence>
<name>A0AAV2DBY7_9ROSI</name>
<dbReference type="GO" id="GO:0004523">
    <property type="term" value="F:RNA-DNA hybrid ribonuclease activity"/>
    <property type="evidence" value="ECO:0007669"/>
    <property type="project" value="InterPro"/>
</dbReference>
<dbReference type="Gene3D" id="3.30.420.10">
    <property type="entry name" value="Ribonuclease H-like superfamily/Ribonuclease H"/>
    <property type="match status" value="1"/>
</dbReference>
<evidence type="ECO:0000313" key="2">
    <source>
        <dbReference type="EMBL" id="CAL1371055.1"/>
    </source>
</evidence>
<dbReference type="AlphaFoldDB" id="A0AAV2DBY7"/>
<dbReference type="InterPro" id="IPR036397">
    <property type="entry name" value="RNaseH_sf"/>
</dbReference>
<dbReference type="Proteomes" id="UP001497516">
    <property type="component" value="Chromosome 2"/>
</dbReference>